<evidence type="ECO:0000256" key="8">
    <source>
        <dbReference type="ARBA" id="ARBA00023065"/>
    </source>
</evidence>
<feature type="transmembrane region" description="Helical" evidence="11">
    <location>
        <begin position="232"/>
        <end position="250"/>
    </location>
</feature>
<feature type="transmembrane region" description="Helical" evidence="11">
    <location>
        <begin position="328"/>
        <end position="355"/>
    </location>
</feature>
<evidence type="ECO:0000256" key="13">
    <source>
        <dbReference type="SAM" id="SignalP"/>
    </source>
</evidence>
<name>A0ABV8PV10_9BACT</name>
<evidence type="ECO:0000256" key="1">
    <source>
        <dbReference type="ARBA" id="ARBA00004141"/>
    </source>
</evidence>
<comment type="caution">
    <text evidence="14">The sequence shown here is derived from an EMBL/GenBank/DDBJ whole genome shotgun (WGS) entry which is preliminary data.</text>
</comment>
<dbReference type="Gene3D" id="1.20.120.220">
    <property type="entry name" value="ATP synthase, F0 complex, subunit A"/>
    <property type="match status" value="1"/>
</dbReference>
<feature type="transmembrane region" description="Helical" evidence="11">
    <location>
        <begin position="262"/>
        <end position="285"/>
    </location>
</feature>
<dbReference type="PANTHER" id="PTHR11410">
    <property type="entry name" value="ATP SYNTHASE SUBUNIT A"/>
    <property type="match status" value="1"/>
</dbReference>
<keyword evidence="6 11" id="KW-0375">Hydrogen ion transport</keyword>
<dbReference type="Proteomes" id="UP001595906">
    <property type="component" value="Unassembled WGS sequence"/>
</dbReference>
<evidence type="ECO:0000313" key="14">
    <source>
        <dbReference type="EMBL" id="MFC4230752.1"/>
    </source>
</evidence>
<gene>
    <name evidence="11 14" type="primary">atpB</name>
    <name evidence="14" type="ORF">ACFOW1_02545</name>
</gene>
<feature type="transmembrane region" description="Helical" evidence="11">
    <location>
        <begin position="143"/>
        <end position="164"/>
    </location>
</feature>
<protein>
    <recommendedName>
        <fullName evidence="11 12">ATP synthase subunit a</fullName>
    </recommendedName>
    <alternativeName>
        <fullName evidence="11">ATP synthase F0 sector subunit a</fullName>
    </alternativeName>
    <alternativeName>
        <fullName evidence="11">F-ATPase subunit 6</fullName>
    </alternativeName>
</protein>
<sequence length="369" mass="40997">MASKIMKSLLAGAFSIILSFLTVSAFANDTLQNAAAEEHHVEKKEGEEKFNVTETILDHIKDEHGWHLWGHTTVPLPVILYTRNGIDVFSSAHLINEHHEPVVFVSKNNYKLFEGKIKIVDAKGNIDQNATKGLYDLSITKNVASMLLSVTLLLLVFLSVASAYKKTGVTTAPKGLQSFLEPLILFVRDDVAKPNIGAKYARFMPFLLTIFFFILINNLLGLIPFFPGAANVSGNIAFTFTLAFFTLIIVNINGNKDYWKHIFWMPGVPVPMKIFLLPIELIGVFTKPISLMIRLFANITAGHILVLSLICLIFIFKSVLTSVVAVPFAVFIGAIELLVAFLQAFIFTLLASLYIGSAIEEHHHHEAHH</sequence>
<keyword evidence="7 11" id="KW-1133">Transmembrane helix</keyword>
<keyword evidence="5 11" id="KW-0812">Transmembrane</keyword>
<dbReference type="InterPro" id="IPR035908">
    <property type="entry name" value="F0_ATP_A_sf"/>
</dbReference>
<dbReference type="InterPro" id="IPR000568">
    <property type="entry name" value="ATP_synth_F0_asu"/>
</dbReference>
<dbReference type="HAMAP" id="MF_01393">
    <property type="entry name" value="ATP_synth_a_bact"/>
    <property type="match status" value="1"/>
</dbReference>
<evidence type="ECO:0000256" key="12">
    <source>
        <dbReference type="RuleBase" id="RU000483"/>
    </source>
</evidence>
<keyword evidence="3 11" id="KW-0813">Transport</keyword>
<feature type="signal peptide" evidence="13">
    <location>
        <begin position="1"/>
        <end position="27"/>
    </location>
</feature>
<comment type="similarity">
    <text evidence="2 11 12">Belongs to the ATPase A chain family.</text>
</comment>
<dbReference type="EMBL" id="JBHSDC010000002">
    <property type="protein sequence ID" value="MFC4230752.1"/>
    <property type="molecule type" value="Genomic_DNA"/>
</dbReference>
<dbReference type="PANTHER" id="PTHR11410:SF0">
    <property type="entry name" value="ATP SYNTHASE SUBUNIT A"/>
    <property type="match status" value="1"/>
</dbReference>
<dbReference type="NCBIfam" id="TIGR01131">
    <property type="entry name" value="ATP_synt_6_or_A"/>
    <property type="match status" value="1"/>
</dbReference>
<keyword evidence="13" id="KW-0732">Signal</keyword>
<proteinExistence type="inferred from homology"/>
<evidence type="ECO:0000256" key="3">
    <source>
        <dbReference type="ARBA" id="ARBA00022448"/>
    </source>
</evidence>
<evidence type="ECO:0000313" key="15">
    <source>
        <dbReference type="Proteomes" id="UP001595906"/>
    </source>
</evidence>
<dbReference type="PRINTS" id="PR00123">
    <property type="entry name" value="ATPASEA"/>
</dbReference>
<dbReference type="Pfam" id="PF00119">
    <property type="entry name" value="ATP-synt_A"/>
    <property type="match status" value="1"/>
</dbReference>
<comment type="subcellular location">
    <subcellularLocation>
        <location evidence="11 12">Cell membrane</location>
        <topology evidence="11 12">Multi-pass membrane protein</topology>
    </subcellularLocation>
    <subcellularLocation>
        <location evidence="1">Membrane</location>
        <topology evidence="1">Multi-pass membrane protein</topology>
    </subcellularLocation>
</comment>
<accession>A0ABV8PV10</accession>
<reference evidence="15" key="1">
    <citation type="journal article" date="2019" name="Int. J. Syst. Evol. Microbiol.">
        <title>The Global Catalogue of Microorganisms (GCM) 10K type strain sequencing project: providing services to taxonomists for standard genome sequencing and annotation.</title>
        <authorList>
            <consortium name="The Broad Institute Genomics Platform"/>
            <consortium name="The Broad Institute Genome Sequencing Center for Infectious Disease"/>
            <person name="Wu L."/>
            <person name="Ma J."/>
        </authorList>
    </citation>
    <scope>NUCLEOTIDE SEQUENCE [LARGE SCALE GENOMIC DNA]</scope>
    <source>
        <strain evidence="15">CECT 8010</strain>
    </source>
</reference>
<comment type="function">
    <text evidence="11 12">Key component of the proton channel; it plays a direct role in the translocation of protons across the membrane.</text>
</comment>
<evidence type="ECO:0000256" key="11">
    <source>
        <dbReference type="HAMAP-Rule" id="MF_01393"/>
    </source>
</evidence>
<keyword evidence="4 11" id="KW-0138">CF(0)</keyword>
<keyword evidence="10 11" id="KW-0066">ATP synthesis</keyword>
<evidence type="ECO:0000256" key="9">
    <source>
        <dbReference type="ARBA" id="ARBA00023136"/>
    </source>
</evidence>
<dbReference type="InterPro" id="IPR045083">
    <property type="entry name" value="ATP_synth_F0_asu_bact/mt"/>
</dbReference>
<evidence type="ECO:0000256" key="10">
    <source>
        <dbReference type="ARBA" id="ARBA00023310"/>
    </source>
</evidence>
<evidence type="ECO:0000256" key="4">
    <source>
        <dbReference type="ARBA" id="ARBA00022547"/>
    </source>
</evidence>
<evidence type="ECO:0000256" key="6">
    <source>
        <dbReference type="ARBA" id="ARBA00022781"/>
    </source>
</evidence>
<evidence type="ECO:0000256" key="2">
    <source>
        <dbReference type="ARBA" id="ARBA00006810"/>
    </source>
</evidence>
<keyword evidence="8 11" id="KW-0406">Ion transport</keyword>
<dbReference type="CDD" id="cd00310">
    <property type="entry name" value="ATP-synt_Fo_a_6"/>
    <property type="match status" value="1"/>
</dbReference>
<feature type="chain" id="PRO_5047460474" description="ATP synthase subunit a" evidence="13">
    <location>
        <begin position="28"/>
        <end position="369"/>
    </location>
</feature>
<keyword evidence="9 11" id="KW-0472">Membrane</keyword>
<keyword evidence="11" id="KW-1003">Cell membrane</keyword>
<keyword evidence="15" id="KW-1185">Reference proteome</keyword>
<dbReference type="SUPFAM" id="SSF81336">
    <property type="entry name" value="F1F0 ATP synthase subunit A"/>
    <property type="match status" value="1"/>
</dbReference>
<evidence type="ECO:0000256" key="5">
    <source>
        <dbReference type="ARBA" id="ARBA00022692"/>
    </source>
</evidence>
<feature type="transmembrane region" description="Helical" evidence="11">
    <location>
        <begin position="291"/>
        <end position="316"/>
    </location>
</feature>
<evidence type="ECO:0000256" key="7">
    <source>
        <dbReference type="ARBA" id="ARBA00022989"/>
    </source>
</evidence>
<organism evidence="14 15">
    <name type="scientific">Parasediminibacterium paludis</name>
    <dbReference type="NCBI Taxonomy" id="908966"/>
    <lineage>
        <taxon>Bacteria</taxon>
        <taxon>Pseudomonadati</taxon>
        <taxon>Bacteroidota</taxon>
        <taxon>Chitinophagia</taxon>
        <taxon>Chitinophagales</taxon>
        <taxon>Chitinophagaceae</taxon>
        <taxon>Parasediminibacterium</taxon>
    </lineage>
</organism>
<dbReference type="RefSeq" id="WP_379012131.1">
    <property type="nucleotide sequence ID" value="NZ_JBHSDC010000002.1"/>
</dbReference>
<feature type="transmembrane region" description="Helical" evidence="11">
    <location>
        <begin position="203"/>
        <end position="226"/>
    </location>
</feature>